<feature type="domain" description="Gfo/Idh/MocA-like oxidoreductase N-terminal" evidence="2">
    <location>
        <begin position="4"/>
        <end position="119"/>
    </location>
</feature>
<dbReference type="Gene3D" id="3.30.360.10">
    <property type="entry name" value="Dihydrodipicolinate Reductase, domain 2"/>
    <property type="match status" value="1"/>
</dbReference>
<gene>
    <name evidence="4" type="ORF">LTR77_006289</name>
</gene>
<dbReference type="AlphaFoldDB" id="A0AAV9PBN8"/>
<dbReference type="InterPro" id="IPR036291">
    <property type="entry name" value="NAD(P)-bd_dom_sf"/>
</dbReference>
<comment type="similarity">
    <text evidence="1">Belongs to the Gfo/Idh/MocA family.</text>
</comment>
<name>A0AAV9PBN8_9PEZI</name>
<dbReference type="SUPFAM" id="SSF51735">
    <property type="entry name" value="NAD(P)-binding Rossmann-fold domains"/>
    <property type="match status" value="1"/>
</dbReference>
<dbReference type="EMBL" id="JAVRRT010000009">
    <property type="protein sequence ID" value="KAK5168980.1"/>
    <property type="molecule type" value="Genomic_DNA"/>
</dbReference>
<dbReference type="PANTHER" id="PTHR43054:SF1">
    <property type="entry name" value="SCYLLO-INOSITOL 2-DEHYDROGENASE (NADP(+)) IOLU"/>
    <property type="match status" value="1"/>
</dbReference>
<evidence type="ECO:0000259" key="2">
    <source>
        <dbReference type="Pfam" id="PF01408"/>
    </source>
</evidence>
<dbReference type="GeneID" id="89927629"/>
<sequence length="354" mass="39107">MPVTYGTIGSGWITDSWISAASKSKKWELVAVYSRDQEKGNEFGNKHGCSTVFSSLDQFAANKNMQAVYIASPNSLHYEQAKQMLLAHKHVILEKPATSTTAELNDLFKIAKQNRVLMIEAYRHIQEANFKLLEKVVNQEKRLGPIYGASFQYASYSSRYNNVLNGETPNIFSLDFGGGSLVDIGVYPVTFAVALFGAPKSQTYVPYICRTGVDGGGVIVLQYDNFGVQINHAKAYTSSAPCEVYGEHGTLTMNATTDISTIKHLNSQTKETEELAGSYKTAEKPFVNMEEEATEFARIVEEDDIAAAGKLEEVSKIVLNITQDLRRQNGILYPADKDEKESTGETIARVIQPV</sequence>
<reference evidence="4 5" key="1">
    <citation type="submission" date="2023-08" db="EMBL/GenBank/DDBJ databases">
        <title>Black Yeasts Isolated from many extreme environments.</title>
        <authorList>
            <person name="Coleine C."/>
            <person name="Stajich J.E."/>
            <person name="Selbmann L."/>
        </authorList>
    </citation>
    <scope>NUCLEOTIDE SEQUENCE [LARGE SCALE GENOMIC DNA]</scope>
    <source>
        <strain evidence="4 5">CCFEE 5935</strain>
    </source>
</reference>
<dbReference type="Gene3D" id="3.40.50.720">
    <property type="entry name" value="NAD(P)-binding Rossmann-like Domain"/>
    <property type="match status" value="1"/>
</dbReference>
<evidence type="ECO:0000313" key="5">
    <source>
        <dbReference type="Proteomes" id="UP001337655"/>
    </source>
</evidence>
<dbReference type="SUPFAM" id="SSF55347">
    <property type="entry name" value="Glyceraldehyde-3-phosphate dehydrogenase-like, C-terminal domain"/>
    <property type="match status" value="1"/>
</dbReference>
<dbReference type="InterPro" id="IPR000683">
    <property type="entry name" value="Gfo/Idh/MocA-like_OxRdtase_N"/>
</dbReference>
<dbReference type="PANTHER" id="PTHR43054">
    <property type="match status" value="1"/>
</dbReference>
<keyword evidence="5" id="KW-1185">Reference proteome</keyword>
<dbReference type="Proteomes" id="UP001337655">
    <property type="component" value="Unassembled WGS sequence"/>
</dbReference>
<dbReference type="Pfam" id="PF01408">
    <property type="entry name" value="GFO_IDH_MocA"/>
    <property type="match status" value="1"/>
</dbReference>
<comment type="caution">
    <text evidence="4">The sequence shown here is derived from an EMBL/GenBank/DDBJ whole genome shotgun (WGS) entry which is preliminary data.</text>
</comment>
<evidence type="ECO:0000259" key="3">
    <source>
        <dbReference type="Pfam" id="PF22725"/>
    </source>
</evidence>
<dbReference type="RefSeq" id="XP_064658446.1">
    <property type="nucleotide sequence ID" value="XM_064803531.1"/>
</dbReference>
<proteinExistence type="inferred from homology"/>
<dbReference type="Pfam" id="PF22725">
    <property type="entry name" value="GFO_IDH_MocA_C3"/>
    <property type="match status" value="1"/>
</dbReference>
<organism evidence="4 5">
    <name type="scientific">Saxophila tyrrhenica</name>
    <dbReference type="NCBI Taxonomy" id="1690608"/>
    <lineage>
        <taxon>Eukaryota</taxon>
        <taxon>Fungi</taxon>
        <taxon>Dikarya</taxon>
        <taxon>Ascomycota</taxon>
        <taxon>Pezizomycotina</taxon>
        <taxon>Dothideomycetes</taxon>
        <taxon>Dothideomycetidae</taxon>
        <taxon>Mycosphaerellales</taxon>
        <taxon>Extremaceae</taxon>
        <taxon>Saxophila</taxon>
    </lineage>
</organism>
<accession>A0AAV9PBN8</accession>
<dbReference type="InterPro" id="IPR055170">
    <property type="entry name" value="GFO_IDH_MocA-like_dom"/>
</dbReference>
<evidence type="ECO:0000256" key="1">
    <source>
        <dbReference type="ARBA" id="ARBA00010928"/>
    </source>
</evidence>
<evidence type="ECO:0008006" key="6">
    <source>
        <dbReference type="Google" id="ProtNLM"/>
    </source>
</evidence>
<evidence type="ECO:0000313" key="4">
    <source>
        <dbReference type="EMBL" id="KAK5168980.1"/>
    </source>
</evidence>
<dbReference type="GO" id="GO:0000166">
    <property type="term" value="F:nucleotide binding"/>
    <property type="evidence" value="ECO:0007669"/>
    <property type="project" value="InterPro"/>
</dbReference>
<feature type="domain" description="GFO/IDH/MocA-like oxidoreductase" evidence="3">
    <location>
        <begin position="139"/>
        <end position="251"/>
    </location>
</feature>
<protein>
    <recommendedName>
        <fullName evidence="6">Gfo/Idh/MocA-like oxidoreductase N-terminal domain-containing protein</fullName>
    </recommendedName>
</protein>